<dbReference type="GO" id="GO:0019628">
    <property type="term" value="P:urate catabolic process"/>
    <property type="evidence" value="ECO:0007669"/>
    <property type="project" value="UniProtKB-UniPathway"/>
</dbReference>
<feature type="binding site" evidence="7">
    <location>
        <position position="57"/>
    </location>
    <ligand>
        <name>urate</name>
        <dbReference type="ChEBI" id="CHEBI:17775"/>
    </ligand>
</feature>
<feature type="binding site" evidence="7">
    <location>
        <position position="157"/>
    </location>
    <ligand>
        <name>urate</name>
        <dbReference type="ChEBI" id="CHEBI:17775"/>
    </ligand>
</feature>
<dbReference type="EC" id="1.7.3.3" evidence="5 8"/>
<comment type="pathway">
    <text evidence="1 5">Purine metabolism; urate degradation; (S)-allantoin from urate: step 1/3.</text>
</comment>
<gene>
    <name evidence="9" type="ORF">SAMN05421771_4000</name>
</gene>
<dbReference type="PRINTS" id="PR00093">
    <property type="entry name" value="URICASE"/>
</dbReference>
<feature type="binding site" evidence="7">
    <location>
        <position position="56"/>
    </location>
    <ligand>
        <name>5-hydroxyisourate</name>
        <dbReference type="ChEBI" id="CHEBI:18072"/>
    </ligand>
</feature>
<dbReference type="PANTHER" id="PTHR42874:SF1">
    <property type="entry name" value="URICASE"/>
    <property type="match status" value="1"/>
</dbReference>
<evidence type="ECO:0000256" key="4">
    <source>
        <dbReference type="ARBA" id="ARBA00023002"/>
    </source>
</evidence>
<evidence type="ECO:0000256" key="6">
    <source>
        <dbReference type="PIRSR" id="PIRSR000241-1"/>
    </source>
</evidence>
<name>A0A1I6MZD7_9BACT</name>
<sequence length="285" mass="32111">MIEMTANRYGKSRVRLVKVTHNEGYHELYEWMVEVLLEGDYETAHTLGDNSKILPTDTMKNTVYFLARESKATSIEVFAQEMGAFLMGRNPQVSAVHVKIEAVMWKRLTIDGSPHPDSFMRGSNERQITWLRQDRSGTKLRSGLEDLVIMKTAKSGFEDYIVDELTTLKPTADRLFCTALTADWVYSGAIAGGGGVDFNALREEIRETMLESFAGHDSLSVQHTLYAMGETALNKVKAITEVHLLMPNKHCIPVDLSRFGQENPNEIFVPTDEPHGTIEATLRRK</sequence>
<protein>
    <recommendedName>
        <fullName evidence="5 8">Uricase</fullName>
        <ecNumber evidence="5 8">1.7.3.3</ecNumber>
    </recommendedName>
    <alternativeName>
        <fullName evidence="5">Urate oxidase</fullName>
    </alternativeName>
</protein>
<dbReference type="PANTHER" id="PTHR42874">
    <property type="entry name" value="URICASE"/>
    <property type="match status" value="1"/>
</dbReference>
<evidence type="ECO:0000313" key="10">
    <source>
        <dbReference type="Proteomes" id="UP000199024"/>
    </source>
</evidence>
<dbReference type="PIRSF" id="PIRSF000241">
    <property type="entry name" value="Urate_oxidase"/>
    <property type="match status" value="1"/>
</dbReference>
<feature type="active site" description="Charge relay system" evidence="6">
    <location>
        <position position="11"/>
    </location>
</feature>
<feature type="binding site" evidence="7">
    <location>
        <position position="57"/>
    </location>
    <ligand>
        <name>5-hydroxyisourate</name>
        <dbReference type="ChEBI" id="CHEBI:18072"/>
    </ligand>
</feature>
<organism evidence="9 10">
    <name type="scientific">Granulicella pectinivorans</name>
    <dbReference type="NCBI Taxonomy" id="474950"/>
    <lineage>
        <taxon>Bacteria</taxon>
        <taxon>Pseudomonadati</taxon>
        <taxon>Acidobacteriota</taxon>
        <taxon>Terriglobia</taxon>
        <taxon>Terriglobales</taxon>
        <taxon>Acidobacteriaceae</taxon>
        <taxon>Granulicella</taxon>
    </lineage>
</organism>
<feature type="binding site" evidence="7">
    <location>
        <position position="221"/>
    </location>
    <ligand>
        <name>5-hydroxyisourate</name>
        <dbReference type="ChEBI" id="CHEBI:18072"/>
    </ligand>
</feature>
<dbReference type="Proteomes" id="UP000199024">
    <property type="component" value="Unassembled WGS sequence"/>
</dbReference>
<evidence type="ECO:0000256" key="2">
    <source>
        <dbReference type="ARBA" id="ARBA00009760"/>
    </source>
</evidence>
<proteinExistence type="inferred from homology"/>
<feature type="binding site" evidence="7">
    <location>
        <position position="222"/>
    </location>
    <ligand>
        <name>urate</name>
        <dbReference type="ChEBI" id="CHEBI:17775"/>
    </ligand>
</feature>
<dbReference type="UniPathway" id="UPA00394">
    <property type="reaction ID" value="UER00650"/>
</dbReference>
<dbReference type="SUPFAM" id="SSF55620">
    <property type="entry name" value="Tetrahydrobiopterin biosynthesis enzymes-like"/>
    <property type="match status" value="2"/>
</dbReference>
<feature type="binding site" evidence="7">
    <location>
        <position position="56"/>
    </location>
    <ligand>
        <name>urate</name>
        <dbReference type="ChEBI" id="CHEBI:17775"/>
    </ligand>
</feature>
<keyword evidence="3 5" id="KW-0659">Purine metabolism</keyword>
<dbReference type="Gene3D" id="3.10.270.10">
    <property type="entry name" value="Urate Oxidase"/>
    <property type="match status" value="1"/>
</dbReference>
<feature type="binding site" evidence="7">
    <location>
        <position position="221"/>
    </location>
    <ligand>
        <name>urate</name>
        <dbReference type="ChEBI" id="CHEBI:17775"/>
    </ligand>
</feature>
<feature type="binding site" evidence="7">
    <location>
        <position position="248"/>
    </location>
    <ligand>
        <name>5-hydroxyisourate</name>
        <dbReference type="ChEBI" id="CHEBI:18072"/>
    </ligand>
</feature>
<feature type="active site" description="Charge relay system" evidence="6">
    <location>
        <position position="56"/>
    </location>
</feature>
<dbReference type="NCBIfam" id="TIGR03383">
    <property type="entry name" value="urate_oxi"/>
    <property type="match status" value="1"/>
</dbReference>
<dbReference type="InterPro" id="IPR002042">
    <property type="entry name" value="Uricase"/>
</dbReference>
<dbReference type="RefSeq" id="WP_089843109.1">
    <property type="nucleotide sequence ID" value="NZ_FOZL01000002.1"/>
</dbReference>
<comment type="function">
    <text evidence="5 8">Catalyzes the oxidation of uric acid to 5-hydroxyisourate, which is further processed to form (S)-allantoin.</text>
</comment>
<accession>A0A1I6MZD7</accession>
<dbReference type="GO" id="GO:0006145">
    <property type="term" value="P:purine nucleobase catabolic process"/>
    <property type="evidence" value="ECO:0007669"/>
    <property type="project" value="TreeGrafter"/>
</dbReference>
<keyword evidence="10" id="KW-1185">Reference proteome</keyword>
<evidence type="ECO:0000256" key="3">
    <source>
        <dbReference type="ARBA" id="ARBA00022631"/>
    </source>
</evidence>
<feature type="binding site" evidence="7">
    <location>
        <position position="222"/>
    </location>
    <ligand>
        <name>5-hydroxyisourate</name>
        <dbReference type="ChEBI" id="CHEBI:18072"/>
    </ligand>
</feature>
<feature type="binding site" evidence="7">
    <location>
        <position position="174"/>
    </location>
    <ligand>
        <name>5-hydroxyisourate</name>
        <dbReference type="ChEBI" id="CHEBI:18072"/>
    </ligand>
</feature>
<dbReference type="GO" id="GO:0004846">
    <property type="term" value="F:urate oxidase activity"/>
    <property type="evidence" value="ECO:0007669"/>
    <property type="project" value="UniProtKB-EC"/>
</dbReference>
<evidence type="ECO:0000256" key="8">
    <source>
        <dbReference type="RuleBase" id="RU004455"/>
    </source>
</evidence>
<feature type="binding site" evidence="7">
    <location>
        <position position="56"/>
    </location>
    <ligand>
        <name>O2</name>
        <dbReference type="ChEBI" id="CHEBI:15379"/>
    </ligand>
</feature>
<comment type="similarity">
    <text evidence="2 5 8">Belongs to the uricase family.</text>
</comment>
<feature type="binding site" evidence="7">
    <location>
        <position position="174"/>
    </location>
    <ligand>
        <name>urate</name>
        <dbReference type="ChEBI" id="CHEBI:17775"/>
    </ligand>
</feature>
<feature type="binding site" evidence="7">
    <location>
        <position position="248"/>
    </location>
    <ligand>
        <name>O2</name>
        <dbReference type="ChEBI" id="CHEBI:15379"/>
    </ligand>
</feature>
<dbReference type="AlphaFoldDB" id="A0A1I6MZD7"/>
<evidence type="ECO:0000313" key="9">
    <source>
        <dbReference type="EMBL" id="SFS21007.1"/>
    </source>
</evidence>
<feature type="binding site" evidence="7">
    <location>
        <position position="157"/>
    </location>
    <ligand>
        <name>5-hydroxyisourate</name>
        <dbReference type="ChEBI" id="CHEBI:18072"/>
    </ligand>
</feature>
<dbReference type="OrthoDB" id="9809009at2"/>
<dbReference type="Pfam" id="PF01014">
    <property type="entry name" value="Uricase"/>
    <property type="match status" value="2"/>
</dbReference>
<feature type="active site" description="Charge relay system" evidence="6">
    <location>
        <position position="250"/>
    </location>
</feature>
<reference evidence="9 10" key="1">
    <citation type="submission" date="2016-10" db="EMBL/GenBank/DDBJ databases">
        <authorList>
            <person name="de Groot N.N."/>
        </authorList>
    </citation>
    <scope>NUCLEOTIDE SEQUENCE [LARGE SCALE GENOMIC DNA]</scope>
    <source>
        <strain evidence="9 10">DSM 21001</strain>
    </source>
</reference>
<evidence type="ECO:0000256" key="1">
    <source>
        <dbReference type="ARBA" id="ARBA00004831"/>
    </source>
</evidence>
<dbReference type="EMBL" id="FOZL01000002">
    <property type="protein sequence ID" value="SFS21007.1"/>
    <property type="molecule type" value="Genomic_DNA"/>
</dbReference>
<comment type="catalytic activity">
    <reaction evidence="5 8">
        <text>urate + O2 + H2O = 5-hydroxyisourate + H2O2</text>
        <dbReference type="Rhea" id="RHEA:21368"/>
        <dbReference type="ChEBI" id="CHEBI:15377"/>
        <dbReference type="ChEBI" id="CHEBI:15379"/>
        <dbReference type="ChEBI" id="CHEBI:16240"/>
        <dbReference type="ChEBI" id="CHEBI:17775"/>
        <dbReference type="ChEBI" id="CHEBI:18072"/>
        <dbReference type="EC" id="1.7.3.3"/>
    </reaction>
</comment>
<dbReference type="STRING" id="474950.SAMN05421771_4000"/>
<feature type="binding site" evidence="7">
    <location>
        <position position="248"/>
    </location>
    <ligand>
        <name>urate</name>
        <dbReference type="ChEBI" id="CHEBI:17775"/>
    </ligand>
</feature>
<evidence type="ECO:0000256" key="7">
    <source>
        <dbReference type="PIRSR" id="PIRSR000241-2"/>
    </source>
</evidence>
<keyword evidence="4 5" id="KW-0560">Oxidoreductase</keyword>
<evidence type="ECO:0000256" key="5">
    <source>
        <dbReference type="PIRNR" id="PIRNR000241"/>
    </source>
</evidence>